<dbReference type="Proteomes" id="UP000465302">
    <property type="component" value="Unassembled WGS sequence"/>
</dbReference>
<dbReference type="InterPro" id="IPR045730">
    <property type="entry name" value="DUF6084"/>
</dbReference>
<proteinExistence type="predicted"/>
<accession>A0A7I9VZ11</accession>
<protein>
    <submittedName>
        <fullName evidence="2">Uncharacterized protein</fullName>
    </submittedName>
</protein>
<name>A0A7I9VZ11_MYCAG</name>
<comment type="caution">
    <text evidence="2">The sequence shown here is derived from an EMBL/GenBank/DDBJ whole genome shotgun (WGS) entry which is preliminary data.</text>
</comment>
<feature type="compositionally biased region" description="Polar residues" evidence="1">
    <location>
        <begin position="460"/>
        <end position="469"/>
    </location>
</feature>
<gene>
    <name evidence="2" type="ORF">MAGR_20110</name>
</gene>
<dbReference type="EMBL" id="BLKS01000001">
    <property type="protein sequence ID" value="GFG50570.1"/>
    <property type="molecule type" value="Genomic_DNA"/>
</dbReference>
<feature type="region of interest" description="Disordered" evidence="1">
    <location>
        <begin position="409"/>
        <end position="469"/>
    </location>
</feature>
<dbReference type="AlphaFoldDB" id="A0A7I9VZ11"/>
<evidence type="ECO:0000313" key="2">
    <source>
        <dbReference type="EMBL" id="GFG50570.1"/>
    </source>
</evidence>
<dbReference type="Pfam" id="PF19562">
    <property type="entry name" value="DUF6084"/>
    <property type="match status" value="1"/>
</dbReference>
<feature type="compositionally biased region" description="Low complexity" evidence="1">
    <location>
        <begin position="437"/>
        <end position="455"/>
    </location>
</feature>
<evidence type="ECO:0000313" key="3">
    <source>
        <dbReference type="Proteomes" id="UP000465302"/>
    </source>
</evidence>
<sequence length="469" mass="51309">MSDVTFAVLDVAPEPYAVTPILMARIGIASVAAEPVHAIALKCQVRIEPSRRAYSDDEAAELMDLFGPRERWAATQHSFLWQHATAMVPGFTGTTQVQMPLECTYDFEVAAAKYLHALRDGTIPLQFLFSGTIFTPGDRGFAVQQVPWDREERYDMPVTVWRDLMQQHFPNTGWLRLDRETIDALAAYRTARAARLGRRHHLPAGRDFGEGAAVSANWDRARAVADAVLYEGYLLYPYRGSSRKNQSRWQFGVLGPQRAADTDIGEDDTLSAQVLVRSGGAASLSGVVRFLQLQHRAAERDVGAGCFERVDELTTASTSWLSWDEAVEREIPIDNVSVTSLPRTLDISVPAGTDIEMLDGGRLVRTRRALHGQLDICAEPDGDLLRLSFEVRNTAAPAADKDEAIASSMIGTHNPDSWSRRAPPAAPPGRCRRAPEPADAVAARSAVRAPSAGRPPTNPTAPQGQSSTT</sequence>
<evidence type="ECO:0000256" key="1">
    <source>
        <dbReference type="SAM" id="MobiDB-lite"/>
    </source>
</evidence>
<organism evidence="2 3">
    <name type="scientific">Mycolicibacterium agri</name>
    <name type="common">Mycobacterium agri</name>
    <dbReference type="NCBI Taxonomy" id="36811"/>
    <lineage>
        <taxon>Bacteria</taxon>
        <taxon>Bacillati</taxon>
        <taxon>Actinomycetota</taxon>
        <taxon>Actinomycetes</taxon>
        <taxon>Mycobacteriales</taxon>
        <taxon>Mycobacteriaceae</taxon>
        <taxon>Mycolicibacterium</taxon>
    </lineage>
</organism>
<reference evidence="2 3" key="1">
    <citation type="journal article" date="2019" name="Emerg. Microbes Infect.">
        <title>Comprehensive subspecies identification of 175 nontuberculous mycobacteria species based on 7547 genomic profiles.</title>
        <authorList>
            <person name="Matsumoto Y."/>
            <person name="Kinjo T."/>
            <person name="Motooka D."/>
            <person name="Nabeya D."/>
            <person name="Jung N."/>
            <person name="Uechi K."/>
            <person name="Horii T."/>
            <person name="Iida T."/>
            <person name="Fujita J."/>
            <person name="Nakamura S."/>
        </authorList>
    </citation>
    <scope>NUCLEOTIDE SEQUENCE [LARGE SCALE GENOMIC DNA]</scope>
    <source>
        <strain evidence="2 3">JCM 6377</strain>
    </source>
</reference>